<evidence type="ECO:0000313" key="4">
    <source>
        <dbReference type="Proteomes" id="UP000504637"/>
    </source>
</evidence>
<dbReference type="RefSeq" id="XP_033461469.1">
    <property type="nucleotide sequence ID" value="XM_033604504.1"/>
</dbReference>
<evidence type="ECO:0000256" key="2">
    <source>
        <dbReference type="SAM" id="MobiDB-lite"/>
    </source>
</evidence>
<gene>
    <name evidence="5" type="ORF">K489DRAFT_378852</name>
</gene>
<dbReference type="InterPro" id="IPR051058">
    <property type="entry name" value="GDSL_Est/Lipase"/>
</dbReference>
<proteinExistence type="predicted"/>
<keyword evidence="3" id="KW-0812">Transmembrane</keyword>
<dbReference type="Proteomes" id="UP000504637">
    <property type="component" value="Unplaced"/>
</dbReference>
<reference evidence="5" key="2">
    <citation type="submission" date="2020-04" db="EMBL/GenBank/DDBJ databases">
        <authorList>
            <consortium name="NCBI Genome Project"/>
        </authorList>
    </citation>
    <scope>NUCLEOTIDE SEQUENCE</scope>
    <source>
        <strain evidence="5">CBS 342.82</strain>
    </source>
</reference>
<dbReference type="PANTHER" id="PTHR45648:SF22">
    <property type="entry name" value="GDSL LIPASE_ACYLHYDROLASE FAMILY PROTEIN (AFU_ORTHOLOGUE AFUA_4G14700)"/>
    <property type="match status" value="1"/>
</dbReference>
<accession>A0A6J3M996</accession>
<feature type="region of interest" description="Disordered" evidence="2">
    <location>
        <begin position="39"/>
        <end position="59"/>
    </location>
</feature>
<feature type="transmembrane region" description="Helical" evidence="3">
    <location>
        <begin position="7"/>
        <end position="26"/>
    </location>
</feature>
<feature type="compositionally biased region" description="Low complexity" evidence="2">
    <location>
        <begin position="45"/>
        <end position="58"/>
    </location>
</feature>
<reference evidence="5" key="1">
    <citation type="submission" date="2020-01" db="EMBL/GenBank/DDBJ databases">
        <authorList>
            <consortium name="DOE Joint Genome Institute"/>
            <person name="Haridas S."/>
            <person name="Albert R."/>
            <person name="Binder M."/>
            <person name="Bloem J."/>
            <person name="Labutti K."/>
            <person name="Salamov A."/>
            <person name="Andreopoulos B."/>
            <person name="Baker S.E."/>
            <person name="Barry K."/>
            <person name="Bills G."/>
            <person name="Bluhm B.H."/>
            <person name="Cannon C."/>
            <person name="Castanera R."/>
            <person name="Culley D.E."/>
            <person name="Daum C."/>
            <person name="Ezra D."/>
            <person name="Gonzalez J.B."/>
            <person name="Henrissat B."/>
            <person name="Kuo A."/>
            <person name="Liang C."/>
            <person name="Lipzen A."/>
            <person name="Lutzoni F."/>
            <person name="Magnuson J."/>
            <person name="Mondo S."/>
            <person name="Nolan M."/>
            <person name="Ohm R."/>
            <person name="Pangilinan J."/>
            <person name="Park H.-J."/>
            <person name="Ramirez L."/>
            <person name="Alfaro M."/>
            <person name="Sun H."/>
            <person name="Tritt A."/>
            <person name="Yoshinaga Y."/>
            <person name="Zwiers L.-H."/>
            <person name="Turgeon B.G."/>
            <person name="Goodwin S.B."/>
            <person name="Spatafora J.W."/>
            <person name="Crous P.W."/>
            <person name="Grigoriev I.V."/>
        </authorList>
    </citation>
    <scope>NUCLEOTIDE SEQUENCE</scope>
    <source>
        <strain evidence="5">CBS 342.82</strain>
    </source>
</reference>
<keyword evidence="4" id="KW-1185">Reference proteome</keyword>
<dbReference type="PANTHER" id="PTHR45648">
    <property type="entry name" value="GDSL LIPASE/ACYLHYDROLASE FAMILY PROTEIN (AFU_ORTHOLOGUE AFUA_4G14700)"/>
    <property type="match status" value="1"/>
</dbReference>
<evidence type="ECO:0000256" key="3">
    <source>
        <dbReference type="SAM" id="Phobius"/>
    </source>
</evidence>
<dbReference type="InterPro" id="IPR036514">
    <property type="entry name" value="SGNH_hydro_sf"/>
</dbReference>
<dbReference type="InterPro" id="IPR001087">
    <property type="entry name" value="GDSL"/>
</dbReference>
<name>A0A6J3M996_9PEZI</name>
<dbReference type="AlphaFoldDB" id="A0A6J3M996"/>
<sequence length="346" mass="39183">MQPRQQRLLLQVGAFAFIIGIIYFTYTGGQHQIIPAAGKSALGQSSTKSTSPPKSSSSRPYLFIFGDSYSSHSHAGFVPSAPLQPTEENPTGYLPANKDEGTFSGGDIWVDIYLKNAPKGTFVHNYATPGNVVNYTRLGTHFDPLLMAIVSPVKDMVTQLEHFETIHSKTVPWKGDDSIFFNWFGVNDLTATQLHSKLPQDEMELLIEAQVGDFWTLVRRQYAQGARNFVHILVPPMERVPSYADFNPAMKPLAQHLTKTWSDVFRKGNKDFLREHPEATSIVFETAEVFNEIMDHYKEYGARNDNCFSYGKDTLCLWYDFLHPGELIQREMGKRIFEKSKKIFGL</sequence>
<reference evidence="5" key="3">
    <citation type="submission" date="2025-08" db="UniProtKB">
        <authorList>
            <consortium name="RefSeq"/>
        </authorList>
    </citation>
    <scope>IDENTIFICATION</scope>
    <source>
        <strain evidence="5">CBS 342.82</strain>
    </source>
</reference>
<dbReference type="GO" id="GO:0016788">
    <property type="term" value="F:hydrolase activity, acting on ester bonds"/>
    <property type="evidence" value="ECO:0007669"/>
    <property type="project" value="InterPro"/>
</dbReference>
<dbReference type="GeneID" id="54362304"/>
<evidence type="ECO:0000256" key="1">
    <source>
        <dbReference type="ARBA" id="ARBA00022801"/>
    </source>
</evidence>
<dbReference type="Gene3D" id="3.40.50.1110">
    <property type="entry name" value="SGNH hydrolase"/>
    <property type="match status" value="1"/>
</dbReference>
<dbReference type="OrthoDB" id="1600564at2759"/>
<keyword evidence="1" id="KW-0378">Hydrolase</keyword>
<dbReference type="SUPFAM" id="SSF52266">
    <property type="entry name" value="SGNH hydrolase"/>
    <property type="match status" value="1"/>
</dbReference>
<keyword evidence="3" id="KW-0472">Membrane</keyword>
<organism evidence="5">
    <name type="scientific">Dissoconium aciculare CBS 342.82</name>
    <dbReference type="NCBI Taxonomy" id="1314786"/>
    <lineage>
        <taxon>Eukaryota</taxon>
        <taxon>Fungi</taxon>
        <taxon>Dikarya</taxon>
        <taxon>Ascomycota</taxon>
        <taxon>Pezizomycotina</taxon>
        <taxon>Dothideomycetes</taxon>
        <taxon>Dothideomycetidae</taxon>
        <taxon>Mycosphaerellales</taxon>
        <taxon>Dissoconiaceae</taxon>
        <taxon>Dissoconium</taxon>
    </lineage>
</organism>
<keyword evidence="3" id="KW-1133">Transmembrane helix</keyword>
<protein>
    <submittedName>
        <fullName evidence="5">Carbohydrate esterase family 16 protein</fullName>
    </submittedName>
</protein>
<evidence type="ECO:0000313" key="5">
    <source>
        <dbReference type="RefSeq" id="XP_033461469.1"/>
    </source>
</evidence>
<dbReference type="Pfam" id="PF00657">
    <property type="entry name" value="Lipase_GDSL"/>
    <property type="match status" value="1"/>
</dbReference>